<dbReference type="RefSeq" id="WP_015906449.1">
    <property type="nucleotide sequence ID" value="NC_012108.1"/>
</dbReference>
<organism evidence="2 3">
    <name type="scientific">Desulforapulum autotrophicum (strain ATCC 43914 / DSM 3382 / VKM B-1955 / HRM2)</name>
    <name type="common">Desulfobacterium autotrophicum</name>
    <dbReference type="NCBI Taxonomy" id="177437"/>
    <lineage>
        <taxon>Bacteria</taxon>
        <taxon>Pseudomonadati</taxon>
        <taxon>Thermodesulfobacteriota</taxon>
        <taxon>Desulfobacteria</taxon>
        <taxon>Desulfobacterales</taxon>
        <taxon>Desulfobacteraceae</taxon>
        <taxon>Desulforapulum</taxon>
    </lineage>
</organism>
<proteinExistence type="predicted"/>
<protein>
    <submittedName>
        <fullName evidence="2">Uncharacterized protein</fullName>
    </submittedName>
</protein>
<dbReference type="Proteomes" id="UP000000442">
    <property type="component" value="Chromosome"/>
</dbReference>
<gene>
    <name evidence="2" type="ordered locus">HRM2_46830</name>
</gene>
<dbReference type="STRING" id="177437.HRM2_46830"/>
<dbReference type="KEGG" id="dat:HRM2_46830"/>
<evidence type="ECO:0000313" key="2">
    <source>
        <dbReference type="EMBL" id="ACN17739.1"/>
    </source>
</evidence>
<dbReference type="OrthoDB" id="5420556at2"/>
<evidence type="ECO:0000313" key="3">
    <source>
        <dbReference type="Proteomes" id="UP000000442"/>
    </source>
</evidence>
<dbReference type="HOGENOM" id="CLU_111517_0_0_7"/>
<reference evidence="2 3" key="1">
    <citation type="journal article" date="2009" name="Environ. Microbiol.">
        <title>Genome sequence of Desulfobacterium autotrophicum HRM2, a marine sulfate reducer oxidizing organic carbon completely to carbon dioxide.</title>
        <authorList>
            <person name="Strittmatter A.W."/>
            <person name="Liesegang H."/>
            <person name="Rabus R."/>
            <person name="Decker I."/>
            <person name="Amann J."/>
            <person name="Andres S."/>
            <person name="Henne A."/>
            <person name="Fricke W.F."/>
            <person name="Martinez-Arias R."/>
            <person name="Bartels D."/>
            <person name="Goesmann A."/>
            <person name="Krause L."/>
            <person name="Puehler A."/>
            <person name="Klenk H.P."/>
            <person name="Richter M."/>
            <person name="Schuler M."/>
            <person name="Gloeckner F.O."/>
            <person name="Meyerdierks A."/>
            <person name="Gottschalk G."/>
            <person name="Amann R."/>
        </authorList>
    </citation>
    <scope>NUCLEOTIDE SEQUENCE [LARGE SCALE GENOMIC DNA]</scope>
    <source>
        <strain evidence="3">ATCC 43914 / DSM 3382 / HRM2</strain>
    </source>
</reference>
<dbReference type="EMBL" id="CP001087">
    <property type="protein sequence ID" value="ACN17739.1"/>
    <property type="molecule type" value="Genomic_DNA"/>
</dbReference>
<feature type="signal peptide" evidence="1">
    <location>
        <begin position="1"/>
        <end position="25"/>
    </location>
</feature>
<dbReference type="AlphaFoldDB" id="C0QH80"/>
<evidence type="ECO:0000256" key="1">
    <source>
        <dbReference type="SAM" id="SignalP"/>
    </source>
</evidence>
<feature type="chain" id="PRO_5002902373" evidence="1">
    <location>
        <begin position="26"/>
        <end position="202"/>
    </location>
</feature>
<sequence length="202" mass="21418">MKTILKQTIMIVAMTGMVVCGSVVAVSADDITDSITEGLESYKKGDASAAIQSLNYATQLMMQNKAQGLEAFLPAPLNGWRSETASSSASGAAIFGGGASAERAYSRGDKQINIQIITDSPMMQGVMMMFSNPMFATADGGKLEKIGKQKAIVTYDENAGEGDVKLVIAGRFFITIDGSGITRQDLTDYAKTIDYDKLAAMP</sequence>
<keyword evidence="1" id="KW-0732">Signal</keyword>
<name>C0QH80_DESAH</name>
<keyword evidence="3" id="KW-1185">Reference proteome</keyword>
<accession>C0QH80</accession>
<dbReference type="eggNOG" id="ENOG502ZBA6">
    <property type="taxonomic scope" value="Bacteria"/>
</dbReference>